<evidence type="ECO:0000313" key="4">
    <source>
        <dbReference type="Proteomes" id="UP001595872"/>
    </source>
</evidence>
<sequence length="175" mass="18285">MNAGRRRLGTLVERWARAAAGTEPGREFDAVPDGPPFEPDPEVVAELKRLRSRLDRVVGSLVAASDGRLVAHDLPPSVEPAGMAVLTVTHLALSHRLAATAHGGGFHEVVVHGTGGFVAIYAAGWHASLTVLAGPDVNVGRLHLESRPAARAIARRLAASAPQEPAAGRETGGRE</sequence>
<evidence type="ECO:0000313" key="3">
    <source>
        <dbReference type="EMBL" id="MFC4907458.1"/>
    </source>
</evidence>
<accession>A0ABV9TTL7</accession>
<comment type="caution">
    <text evidence="3">The sequence shown here is derived from an EMBL/GenBank/DDBJ whole genome shotgun (WGS) entry which is preliminary data.</text>
</comment>
<organism evidence="3 4">
    <name type="scientific">Actinomadura gamaensis</name>
    <dbReference type="NCBI Taxonomy" id="1763541"/>
    <lineage>
        <taxon>Bacteria</taxon>
        <taxon>Bacillati</taxon>
        <taxon>Actinomycetota</taxon>
        <taxon>Actinomycetes</taxon>
        <taxon>Streptosporangiales</taxon>
        <taxon>Thermomonosporaceae</taxon>
        <taxon>Actinomadura</taxon>
    </lineage>
</organism>
<keyword evidence="4" id="KW-1185">Reference proteome</keyword>
<evidence type="ECO:0000256" key="1">
    <source>
        <dbReference type="SAM" id="MobiDB-lite"/>
    </source>
</evidence>
<reference evidence="4" key="1">
    <citation type="journal article" date="2019" name="Int. J. Syst. Evol. Microbiol.">
        <title>The Global Catalogue of Microorganisms (GCM) 10K type strain sequencing project: providing services to taxonomists for standard genome sequencing and annotation.</title>
        <authorList>
            <consortium name="The Broad Institute Genomics Platform"/>
            <consortium name="The Broad Institute Genome Sequencing Center for Infectious Disease"/>
            <person name="Wu L."/>
            <person name="Ma J."/>
        </authorList>
    </citation>
    <scope>NUCLEOTIDE SEQUENCE [LARGE SCALE GENOMIC DNA]</scope>
    <source>
        <strain evidence="4">KLKA75</strain>
    </source>
</reference>
<dbReference type="Pfam" id="PF03259">
    <property type="entry name" value="Robl_LC7"/>
    <property type="match status" value="1"/>
</dbReference>
<dbReference type="Gene3D" id="3.30.450.30">
    <property type="entry name" value="Dynein light chain 2a, cytoplasmic"/>
    <property type="match status" value="1"/>
</dbReference>
<dbReference type="EMBL" id="JBHSIT010000002">
    <property type="protein sequence ID" value="MFC4907458.1"/>
    <property type="molecule type" value="Genomic_DNA"/>
</dbReference>
<dbReference type="SUPFAM" id="SSF103196">
    <property type="entry name" value="Roadblock/LC7 domain"/>
    <property type="match status" value="1"/>
</dbReference>
<feature type="region of interest" description="Disordered" evidence="1">
    <location>
        <begin position="156"/>
        <end position="175"/>
    </location>
</feature>
<protein>
    <submittedName>
        <fullName evidence="3">Roadblock/LC7 domain-containing protein</fullName>
    </submittedName>
</protein>
<gene>
    <name evidence="3" type="ORF">ACFPCY_09005</name>
</gene>
<name>A0ABV9TTL7_9ACTN</name>
<proteinExistence type="predicted"/>
<dbReference type="RefSeq" id="WP_378253232.1">
    <property type="nucleotide sequence ID" value="NZ_JBHSIT010000002.1"/>
</dbReference>
<dbReference type="SMART" id="SM00960">
    <property type="entry name" value="Robl_LC7"/>
    <property type="match status" value="1"/>
</dbReference>
<feature type="region of interest" description="Disordered" evidence="1">
    <location>
        <begin position="20"/>
        <end position="39"/>
    </location>
</feature>
<evidence type="ECO:0000259" key="2">
    <source>
        <dbReference type="SMART" id="SM00960"/>
    </source>
</evidence>
<feature type="domain" description="Roadblock/LAMTOR2" evidence="2">
    <location>
        <begin position="44"/>
        <end position="133"/>
    </location>
</feature>
<dbReference type="Proteomes" id="UP001595872">
    <property type="component" value="Unassembled WGS sequence"/>
</dbReference>
<dbReference type="InterPro" id="IPR004942">
    <property type="entry name" value="Roadblock/LAMTOR2_dom"/>
</dbReference>